<protein>
    <submittedName>
        <fullName evidence="1">Uncharacterized protein</fullName>
    </submittedName>
</protein>
<organism evidence="1 2">
    <name type="scientific">Litoribacter ruber</name>
    <dbReference type="NCBI Taxonomy" id="702568"/>
    <lineage>
        <taxon>Bacteria</taxon>
        <taxon>Pseudomonadati</taxon>
        <taxon>Bacteroidota</taxon>
        <taxon>Cytophagia</taxon>
        <taxon>Cytophagales</taxon>
        <taxon>Cyclobacteriaceae</taxon>
        <taxon>Litoribacter</taxon>
    </lineage>
</organism>
<sequence>MKTLSDNWFAEGLVDFEYKKYLLLAYLQHAKKEFDHVKLYPVLGDLIKQHQTLSAFQKQKSNLNNAFPKKLTGTDISKLKLNYEKLVEDGEMMQELEQIIEFAIPKLKSHIESGKDIYNFIEQHLEIESVGLTPIYQREGYVLLTQEKDSQIYIYRYEVSLFQYSMDKFRSILLKFVKRVNRSLVNTIEQIKLDLARTYQELPNPATWRIHSRHQVPLDESLIPISKRLLLQHIP</sequence>
<reference evidence="1 2" key="1">
    <citation type="submission" date="2021-05" db="EMBL/GenBank/DDBJ databases">
        <authorList>
            <person name="Zhang Z.D."/>
            <person name="Osman G."/>
        </authorList>
    </citation>
    <scope>NUCLEOTIDE SEQUENCE [LARGE SCALE GENOMIC DNA]</scope>
    <source>
        <strain evidence="1 2">KCTC 32217</strain>
    </source>
</reference>
<keyword evidence="2" id="KW-1185">Reference proteome</keyword>
<evidence type="ECO:0000313" key="2">
    <source>
        <dbReference type="Proteomes" id="UP001319104"/>
    </source>
</evidence>
<gene>
    <name evidence="1" type="ORF">KI659_11765</name>
</gene>
<accession>A0AAP2CHA2</accession>
<comment type="caution">
    <text evidence="1">The sequence shown here is derived from an EMBL/GenBank/DDBJ whole genome shotgun (WGS) entry which is preliminary data.</text>
</comment>
<evidence type="ECO:0000313" key="1">
    <source>
        <dbReference type="EMBL" id="MBS9524686.1"/>
    </source>
</evidence>
<dbReference type="AlphaFoldDB" id="A0AAP2CHA2"/>
<dbReference type="EMBL" id="JAHCMY010000006">
    <property type="protein sequence ID" value="MBS9524686.1"/>
    <property type="molecule type" value="Genomic_DNA"/>
</dbReference>
<dbReference type="RefSeq" id="WP_213945549.1">
    <property type="nucleotide sequence ID" value="NZ_JAHBGI010000013.1"/>
</dbReference>
<dbReference type="Proteomes" id="UP001319104">
    <property type="component" value="Unassembled WGS sequence"/>
</dbReference>
<proteinExistence type="predicted"/>
<name>A0AAP2CHA2_9BACT</name>